<gene>
    <name evidence="2" type="ordered locus">Spith_1499</name>
</gene>
<keyword evidence="1" id="KW-0732">Signal</keyword>
<reference evidence="2 3" key="1">
    <citation type="submission" date="2011-06" db="EMBL/GenBank/DDBJ databases">
        <title>The complete genome of Spirochaeta thermophila DSM 6578.</title>
        <authorList>
            <consortium name="US DOE Joint Genome Institute (JGI-PGF)"/>
            <person name="Lucas S."/>
            <person name="Lapidus A."/>
            <person name="Bruce D."/>
            <person name="Goodwin L."/>
            <person name="Pitluck S."/>
            <person name="Peters L."/>
            <person name="Kyrpides N."/>
            <person name="Mavromatis K."/>
            <person name="Ivanova N."/>
            <person name="Mikailova N."/>
            <person name="Pagani I."/>
            <person name="Chertkov O."/>
            <person name="Detter J.C."/>
            <person name="Tapia R."/>
            <person name="Han C."/>
            <person name="Land M."/>
            <person name="Hauser L."/>
            <person name="Markowitz V."/>
            <person name="Cheng J.-F."/>
            <person name="Hugenholtz P."/>
            <person name="Woyke T."/>
            <person name="Wu D."/>
            <person name="Spring S."/>
            <person name="Merkhoffer B."/>
            <person name="Schneider S."/>
            <person name="Klenk H.-P."/>
            <person name="Eisen J.A."/>
        </authorList>
    </citation>
    <scope>NUCLEOTIDE SEQUENCE [LARGE SCALE GENOMIC DNA]</scope>
    <source>
        <strain evidence="3">ATCC 700085 / DSM 6578 / Z-1203</strain>
    </source>
</reference>
<evidence type="ECO:0008006" key="4">
    <source>
        <dbReference type="Google" id="ProtNLM"/>
    </source>
</evidence>
<dbReference type="HOGENOM" id="CLU_013076_0_0_12"/>
<proteinExistence type="predicted"/>
<evidence type="ECO:0000313" key="3">
    <source>
        <dbReference type="Proteomes" id="UP000007254"/>
    </source>
</evidence>
<name>G0GAE3_WINT7</name>
<feature type="chain" id="PRO_5003400066" description="Peptidase MA-like domain-containing protein" evidence="1">
    <location>
        <begin position="21"/>
        <end position="927"/>
    </location>
</feature>
<evidence type="ECO:0000313" key="2">
    <source>
        <dbReference type="EMBL" id="AEJ61762.1"/>
    </source>
</evidence>
<dbReference type="OrthoDB" id="366025at2"/>
<dbReference type="SUPFAM" id="SSF82171">
    <property type="entry name" value="DPP6 N-terminal domain-like"/>
    <property type="match status" value="1"/>
</dbReference>
<dbReference type="Proteomes" id="UP000007254">
    <property type="component" value="Chromosome"/>
</dbReference>
<dbReference type="Gene3D" id="2.120.10.30">
    <property type="entry name" value="TolB, C-terminal domain"/>
    <property type="match status" value="1"/>
</dbReference>
<accession>G0GAE3</accession>
<feature type="signal peptide" evidence="1">
    <location>
        <begin position="1"/>
        <end position="20"/>
    </location>
</feature>
<dbReference type="AlphaFoldDB" id="G0GAE3"/>
<dbReference type="RefSeq" id="WP_014625094.1">
    <property type="nucleotide sequence ID" value="NC_017583.1"/>
</dbReference>
<organism evidence="2 3">
    <name type="scientific">Winmispira thermophila (strain ATCC 700085 / DSM 6578 / Z-1203)</name>
    <name type="common">Spirochaeta thermophila</name>
    <dbReference type="NCBI Taxonomy" id="869211"/>
    <lineage>
        <taxon>Bacteria</taxon>
        <taxon>Pseudomonadati</taxon>
        <taxon>Spirochaetota</taxon>
        <taxon>Spirochaetia</taxon>
        <taxon>Winmispirales</taxon>
        <taxon>Winmispiraceae</taxon>
        <taxon>Winmispira</taxon>
    </lineage>
</organism>
<sequence length="927" mass="101985">MKRVLCALLFVVLSLSPLSATDWKSITTPHFKILFPAELEEDAQYVANLLEQHVEEIFGIRPEGPARTWPVVLWNTTMTANGSVGLPPAVSYWYEVPYVRGGLFAGDWYSLLAVHEGRHMAQVDAARLGPWWLYYALAGEAGEAVHEALTMPLWFMEGDAVWAETAFSDRGRGRVPAFASQFRALTLEHPLSYHTMVNRSYVVYTPNHYVLGYHLVSYIRETYGEEAIQEAIRWGSMLPYVGFDIGLRRVTGKGVKGLYNEMISHYQKVWKEEVEGIPRFPSRTLVPEKGDYTWYSAVRTRPDGSLLLARGTLEKGTELVLRTPEGKERSVGRIPSGEAMALTDESAYWVEYAPGWGEQEGWSDLWYMNVATGRKKRLTSKGRYYGVGASEDGSLVIGLWFSRDRNAQLQVFTMERPDELPPAPYFSYTFPHGEVPSEVAVSPDGETLAVVVHSPAGVSLQLLHIPTATRTTLIPPQSLPLTCPLYRAEALYFIAPLHGYPAIYALVPQPDGPARLFLTATAPYNITATSITGGILYYAAHTTWKGHSIQTLVLDPSSWLPAEEAPHIALTPTPRASSTPFATTALSSMDKIAYPVEDYSVLGHLLNIHSWAILPFDLAHLHPEKTLLNTASLVLFSSDLLGTTDLILSAAYTFPTHTAHGGWAFDTTYLGLAGDYLLEGAPGTPSSTHLATVRLPIQGGHGTGLNAVRWLLQPELTAGITTSPEEGSRYPVEETLSFTLRGIGGPRDPFPLWGLSAELSHLHYPLQDQASYLLSQTLDIRIPGLLPHAALTLEAHTAQGTHDLSGEPFALGYIPSDEAHSILSLTATYAVPFLYPDLAPLGSLVYLRRMRLAGVYSAGWQSTEPTLPDLTTTPVQSAGCGLITDMGLFDIPSVVFSLTTGIYWPFPPHGDGRPRLWLNLEVGTLTM</sequence>
<protein>
    <recommendedName>
        <fullName evidence="4">Peptidase MA-like domain-containing protein</fullName>
    </recommendedName>
</protein>
<dbReference type="InterPro" id="IPR011042">
    <property type="entry name" value="6-blade_b-propeller_TolB-like"/>
</dbReference>
<keyword evidence="3" id="KW-1185">Reference proteome</keyword>
<dbReference type="KEGG" id="stq:Spith_1499"/>
<dbReference type="EMBL" id="CP002903">
    <property type="protein sequence ID" value="AEJ61762.1"/>
    <property type="molecule type" value="Genomic_DNA"/>
</dbReference>
<dbReference type="STRING" id="869211.Spith_1499"/>
<evidence type="ECO:0000256" key="1">
    <source>
        <dbReference type="SAM" id="SignalP"/>
    </source>
</evidence>